<dbReference type="GO" id="GO:0097363">
    <property type="term" value="F:protein O-acetylglucosaminyltransferase activity"/>
    <property type="evidence" value="ECO:0007669"/>
    <property type="project" value="TreeGrafter"/>
</dbReference>
<organism evidence="10 11">
    <name type="scientific">Kockovaella imperatae</name>
    <dbReference type="NCBI Taxonomy" id="4999"/>
    <lineage>
        <taxon>Eukaryota</taxon>
        <taxon>Fungi</taxon>
        <taxon>Dikarya</taxon>
        <taxon>Basidiomycota</taxon>
        <taxon>Agaricomycotina</taxon>
        <taxon>Tremellomycetes</taxon>
        <taxon>Tremellales</taxon>
        <taxon>Cuniculitremaceae</taxon>
        <taxon>Kockovaella</taxon>
    </lineage>
</organism>
<keyword evidence="11" id="KW-1185">Reference proteome</keyword>
<name>A0A1Y1UJ37_9TREE</name>
<evidence type="ECO:0000313" key="11">
    <source>
        <dbReference type="Proteomes" id="UP000193218"/>
    </source>
</evidence>
<dbReference type="Proteomes" id="UP000193218">
    <property type="component" value="Unassembled WGS sequence"/>
</dbReference>
<dbReference type="InParanoid" id="A0A1Y1UJ37"/>
<sequence length="449" mass="51988">MVRFTIESVLSAARSRLYAFQPRLDGYKQFGSRRNQLPKHAQIYGIAAVIFLLLFTGYSFSDHFTAPTTAPTIYEAGIPGFNVFRNVWYNNQTFHLWDPTDAAMPVEDSILSPRTKAVVHTEIPIKGRHVVYLKGASLLINEKAGDEWSGLWHYYHFAAEAMLGGLTAFSIAESVERIESPQAYLPVVPDRLIIPWDSNWHDRWGINPLMVDALFDDVLEPEQWGKWREHDNWIFFDQLIIVDRWAAHRYNKGTQAWNKMSVDIFERPHPFEFFAPVRQRLMKHFGFHEHTSTIPNVVYVDRQSSDRRLVAEHHEALVALLRSRHERGEIKFVHAAWENHTVIEQFHISADADIMVGVHGNGLTHEMWMTEKATLVELFHPGVFLRDYQAVAHVLGHQYFAVWNDTLHTQAEWEADPGEKMSWMTHSGTEFPLYVPFFETLLDRLLAGV</sequence>
<feature type="domain" description="Glycosyltransferase 61 catalytic" evidence="9">
    <location>
        <begin position="192"/>
        <end position="376"/>
    </location>
</feature>
<dbReference type="GO" id="GO:0035269">
    <property type="term" value="P:protein O-linked glycosylation via mannose"/>
    <property type="evidence" value="ECO:0007669"/>
    <property type="project" value="TreeGrafter"/>
</dbReference>
<dbReference type="EMBL" id="NBSH01000005">
    <property type="protein sequence ID" value="ORX37567.1"/>
    <property type="molecule type" value="Genomic_DNA"/>
</dbReference>
<accession>A0A1Y1UJ37</accession>
<keyword evidence="4 8" id="KW-0812">Transmembrane</keyword>
<dbReference type="AlphaFoldDB" id="A0A1Y1UJ37"/>
<evidence type="ECO:0000313" key="10">
    <source>
        <dbReference type="EMBL" id="ORX37567.1"/>
    </source>
</evidence>
<gene>
    <name evidence="10" type="ORF">BD324DRAFT_650140</name>
</gene>
<dbReference type="InterPro" id="IPR049625">
    <property type="entry name" value="Glyco_transf_61_cat"/>
</dbReference>
<dbReference type="Pfam" id="PF04577">
    <property type="entry name" value="Glyco_transf_61"/>
    <property type="match status" value="1"/>
</dbReference>
<evidence type="ECO:0000256" key="2">
    <source>
        <dbReference type="ARBA" id="ARBA00022676"/>
    </source>
</evidence>
<proteinExistence type="predicted"/>
<protein>
    <recommendedName>
        <fullName evidence="9">Glycosyltransferase 61 catalytic domain-containing protein</fullName>
    </recommendedName>
</protein>
<evidence type="ECO:0000256" key="5">
    <source>
        <dbReference type="ARBA" id="ARBA00022989"/>
    </source>
</evidence>
<feature type="transmembrane region" description="Helical" evidence="8">
    <location>
        <begin position="43"/>
        <end position="61"/>
    </location>
</feature>
<dbReference type="RefSeq" id="XP_021871554.1">
    <property type="nucleotide sequence ID" value="XM_022018104.1"/>
</dbReference>
<evidence type="ECO:0000256" key="6">
    <source>
        <dbReference type="ARBA" id="ARBA00023136"/>
    </source>
</evidence>
<keyword evidence="2" id="KW-0328">Glycosyltransferase</keyword>
<evidence type="ECO:0000256" key="1">
    <source>
        <dbReference type="ARBA" id="ARBA00004167"/>
    </source>
</evidence>
<reference evidence="10 11" key="1">
    <citation type="submission" date="2017-03" db="EMBL/GenBank/DDBJ databases">
        <title>Widespread Adenine N6-methylation of Active Genes in Fungi.</title>
        <authorList>
            <consortium name="DOE Joint Genome Institute"/>
            <person name="Mondo S.J."/>
            <person name="Dannebaum R.O."/>
            <person name="Kuo R.C."/>
            <person name="Louie K.B."/>
            <person name="Bewick A.J."/>
            <person name="Labutti K."/>
            <person name="Haridas S."/>
            <person name="Kuo A."/>
            <person name="Salamov A."/>
            <person name="Ahrendt S.R."/>
            <person name="Lau R."/>
            <person name="Bowen B.P."/>
            <person name="Lipzen A."/>
            <person name="Sullivan W."/>
            <person name="Andreopoulos W.B."/>
            <person name="Clum A."/>
            <person name="Lindquist E."/>
            <person name="Daum C."/>
            <person name="Northen T.R."/>
            <person name="Ramamoorthy G."/>
            <person name="Schmitz R.J."/>
            <person name="Gryganskyi A."/>
            <person name="Culley D."/>
            <person name="Magnuson J."/>
            <person name="James T.Y."/>
            <person name="O'Malley M.A."/>
            <person name="Stajich J.E."/>
            <person name="Spatafora J.W."/>
            <person name="Visel A."/>
            <person name="Grigoriev I.V."/>
        </authorList>
    </citation>
    <scope>NUCLEOTIDE SEQUENCE [LARGE SCALE GENOMIC DNA]</scope>
    <source>
        <strain evidence="10 11">NRRL Y-17943</strain>
    </source>
</reference>
<dbReference type="PANTHER" id="PTHR20961">
    <property type="entry name" value="GLYCOSYLTRANSFERASE"/>
    <property type="match status" value="1"/>
</dbReference>
<keyword evidence="6 8" id="KW-0472">Membrane</keyword>
<dbReference type="PANTHER" id="PTHR20961:SF38">
    <property type="entry name" value="PROTEIN O-LINKED-MANNOSE BETA-1,4-N-ACETYLGLUCOSAMINYLTRANSFERASE 2"/>
    <property type="match status" value="1"/>
</dbReference>
<evidence type="ECO:0000256" key="4">
    <source>
        <dbReference type="ARBA" id="ARBA00022692"/>
    </source>
</evidence>
<dbReference type="GO" id="GO:0005783">
    <property type="term" value="C:endoplasmic reticulum"/>
    <property type="evidence" value="ECO:0007669"/>
    <property type="project" value="TreeGrafter"/>
</dbReference>
<keyword evidence="5 8" id="KW-1133">Transmembrane helix</keyword>
<evidence type="ECO:0000256" key="3">
    <source>
        <dbReference type="ARBA" id="ARBA00022679"/>
    </source>
</evidence>
<dbReference type="InterPro" id="IPR007657">
    <property type="entry name" value="Glycosyltransferase_61"/>
</dbReference>
<evidence type="ECO:0000259" key="9">
    <source>
        <dbReference type="Pfam" id="PF04577"/>
    </source>
</evidence>
<comment type="subcellular location">
    <subcellularLocation>
        <location evidence="1">Membrane</location>
        <topology evidence="1">Single-pass membrane protein</topology>
    </subcellularLocation>
</comment>
<evidence type="ECO:0000256" key="7">
    <source>
        <dbReference type="ARBA" id="ARBA00023180"/>
    </source>
</evidence>
<keyword evidence="7" id="KW-0325">Glycoprotein</keyword>
<keyword evidence="3" id="KW-0808">Transferase</keyword>
<comment type="caution">
    <text evidence="10">The sequence shown here is derived from an EMBL/GenBank/DDBJ whole genome shotgun (WGS) entry which is preliminary data.</text>
</comment>
<dbReference type="GO" id="GO:0016020">
    <property type="term" value="C:membrane"/>
    <property type="evidence" value="ECO:0007669"/>
    <property type="project" value="UniProtKB-SubCell"/>
</dbReference>
<dbReference type="GeneID" id="33559913"/>
<dbReference type="STRING" id="4999.A0A1Y1UJ37"/>
<dbReference type="OrthoDB" id="529273at2759"/>
<evidence type="ECO:0000256" key="8">
    <source>
        <dbReference type="SAM" id="Phobius"/>
    </source>
</evidence>